<dbReference type="PANTHER" id="PTHR13992:SF39">
    <property type="entry name" value="SMRTER, ISOFORM G"/>
    <property type="match status" value="1"/>
</dbReference>
<evidence type="ECO:0000313" key="4">
    <source>
        <dbReference type="EMBL" id="RMZ98527.1"/>
    </source>
</evidence>
<feature type="region of interest" description="Disordered" evidence="2">
    <location>
        <begin position="225"/>
        <end position="296"/>
    </location>
</feature>
<evidence type="ECO:0000256" key="2">
    <source>
        <dbReference type="SAM" id="MobiDB-lite"/>
    </source>
</evidence>
<sequence length="348" mass="40883">MKSHEITLKWKDHKQLQLSIEIVYPIQKPFLLKKIFDTVMKKRLMKYFKRQQLLNRQREKYLIEKYDGMHVEWQNSLDNLECVQKKRQKESKSREFYEKIFPELRKQREERERSVQKNQRIQSELADMALAEAHQLTEEERKRMLALSVVPPVIYDERRRKYSFVNENGFVADPVALFKQCKNEVFWNEKEKEIFLEKMLIYGKNFDAIASFLDKKTVGDCIEKNQRRRKKDIKSNMNNNNNNNGGNSSSSTTNATNPPMQTNSSFNSNSNSGSSNSNTTNSNNQSDPNQLTVNTIGSDSTMDQVGLVIKFGMIRKFLFIKENILVVIIDAYQMIRYTKSVITTIMLI</sequence>
<evidence type="ECO:0000313" key="5">
    <source>
        <dbReference type="Proteomes" id="UP000276133"/>
    </source>
</evidence>
<keyword evidence="4" id="KW-0675">Receptor</keyword>
<accession>A0A3M7PIP0</accession>
<name>A0A3M7PIP0_BRAPC</name>
<dbReference type="PROSITE" id="PS51293">
    <property type="entry name" value="SANT"/>
    <property type="match status" value="1"/>
</dbReference>
<proteinExistence type="inferred from homology"/>
<dbReference type="GO" id="GO:0006357">
    <property type="term" value="P:regulation of transcription by RNA polymerase II"/>
    <property type="evidence" value="ECO:0007669"/>
    <property type="project" value="TreeGrafter"/>
</dbReference>
<dbReference type="InterPro" id="IPR017884">
    <property type="entry name" value="SANT_dom"/>
</dbReference>
<dbReference type="OrthoDB" id="10258692at2759"/>
<dbReference type="GO" id="GO:0000785">
    <property type="term" value="C:chromatin"/>
    <property type="evidence" value="ECO:0007669"/>
    <property type="project" value="TreeGrafter"/>
</dbReference>
<dbReference type="Proteomes" id="UP000276133">
    <property type="component" value="Unassembled WGS sequence"/>
</dbReference>
<feature type="domain" description="SANT" evidence="3">
    <location>
        <begin position="187"/>
        <end position="224"/>
    </location>
</feature>
<keyword evidence="5" id="KW-1185">Reference proteome</keyword>
<dbReference type="GO" id="GO:0005654">
    <property type="term" value="C:nucleoplasm"/>
    <property type="evidence" value="ECO:0007669"/>
    <property type="project" value="UniProtKB-ARBA"/>
</dbReference>
<dbReference type="SUPFAM" id="SSF46689">
    <property type="entry name" value="Homeodomain-like"/>
    <property type="match status" value="1"/>
</dbReference>
<reference evidence="4 5" key="1">
    <citation type="journal article" date="2018" name="Sci. Rep.">
        <title>Genomic signatures of local adaptation to the degree of environmental predictability in rotifers.</title>
        <authorList>
            <person name="Franch-Gras L."/>
            <person name="Hahn C."/>
            <person name="Garcia-Roger E.M."/>
            <person name="Carmona M.J."/>
            <person name="Serra M."/>
            <person name="Gomez A."/>
        </authorList>
    </citation>
    <scope>NUCLEOTIDE SEQUENCE [LARGE SCALE GENOMIC DNA]</scope>
    <source>
        <strain evidence="4">HYR1</strain>
    </source>
</reference>
<dbReference type="CDD" id="cd00167">
    <property type="entry name" value="SANT"/>
    <property type="match status" value="1"/>
</dbReference>
<protein>
    <submittedName>
        <fullName evidence="4">Nuclear receptor corepressor 1-like</fullName>
    </submittedName>
</protein>
<comment type="caution">
    <text evidence="4">The sequence shown here is derived from an EMBL/GenBank/DDBJ whole genome shotgun (WGS) entry which is preliminary data.</text>
</comment>
<dbReference type="AlphaFoldDB" id="A0A3M7PIP0"/>
<dbReference type="Gene3D" id="1.10.10.60">
    <property type="entry name" value="Homeodomain-like"/>
    <property type="match status" value="1"/>
</dbReference>
<dbReference type="InterPro" id="IPR051571">
    <property type="entry name" value="N-CoR_corepressor"/>
</dbReference>
<feature type="compositionally biased region" description="Polar residues" evidence="2">
    <location>
        <begin position="285"/>
        <end position="296"/>
    </location>
</feature>
<evidence type="ECO:0000256" key="1">
    <source>
        <dbReference type="ARBA" id="ARBA00010097"/>
    </source>
</evidence>
<feature type="compositionally biased region" description="Low complexity" evidence="2">
    <location>
        <begin position="235"/>
        <end position="284"/>
    </location>
</feature>
<dbReference type="SMART" id="SM00717">
    <property type="entry name" value="SANT"/>
    <property type="match status" value="1"/>
</dbReference>
<evidence type="ECO:0000259" key="3">
    <source>
        <dbReference type="PROSITE" id="PS51293"/>
    </source>
</evidence>
<dbReference type="EMBL" id="REGN01010716">
    <property type="protein sequence ID" value="RMZ98527.1"/>
    <property type="molecule type" value="Genomic_DNA"/>
</dbReference>
<dbReference type="InterPro" id="IPR009057">
    <property type="entry name" value="Homeodomain-like_sf"/>
</dbReference>
<organism evidence="4 5">
    <name type="scientific">Brachionus plicatilis</name>
    <name type="common">Marine rotifer</name>
    <name type="synonym">Brachionus muelleri</name>
    <dbReference type="NCBI Taxonomy" id="10195"/>
    <lineage>
        <taxon>Eukaryota</taxon>
        <taxon>Metazoa</taxon>
        <taxon>Spiralia</taxon>
        <taxon>Gnathifera</taxon>
        <taxon>Rotifera</taxon>
        <taxon>Eurotatoria</taxon>
        <taxon>Monogononta</taxon>
        <taxon>Pseudotrocha</taxon>
        <taxon>Ploima</taxon>
        <taxon>Brachionidae</taxon>
        <taxon>Brachionus</taxon>
    </lineage>
</organism>
<comment type="similarity">
    <text evidence="1">Belongs to the N-CoR nuclear receptor corepressors family.</text>
</comment>
<dbReference type="PANTHER" id="PTHR13992">
    <property type="entry name" value="NUCLEAR RECEPTOR CO-REPRESSOR RELATED NCOR"/>
    <property type="match status" value="1"/>
</dbReference>
<dbReference type="GO" id="GO:0032991">
    <property type="term" value="C:protein-containing complex"/>
    <property type="evidence" value="ECO:0007669"/>
    <property type="project" value="UniProtKB-ARBA"/>
</dbReference>
<gene>
    <name evidence="4" type="ORF">BpHYR1_046337</name>
</gene>
<dbReference type="STRING" id="10195.A0A3M7PIP0"/>
<dbReference type="InterPro" id="IPR001005">
    <property type="entry name" value="SANT/Myb"/>
</dbReference>